<dbReference type="FunFam" id="2.60.120.330:FF:000079">
    <property type="entry name" value="Protein SRG1"/>
    <property type="match status" value="1"/>
</dbReference>
<dbReference type="GO" id="GO:0016491">
    <property type="term" value="F:oxidoreductase activity"/>
    <property type="evidence" value="ECO:0007669"/>
    <property type="project" value="UniProtKB-KW"/>
</dbReference>
<dbReference type="PROSITE" id="PS51471">
    <property type="entry name" value="FE2OG_OXY"/>
    <property type="match status" value="1"/>
</dbReference>
<dbReference type="Pfam" id="PF03171">
    <property type="entry name" value="2OG-FeII_Oxy"/>
    <property type="match status" value="1"/>
</dbReference>
<dbReference type="PANTHER" id="PTHR47991">
    <property type="entry name" value="OXOGLUTARATE/IRON-DEPENDENT DIOXYGENASE"/>
    <property type="match status" value="1"/>
</dbReference>
<dbReference type="InterPro" id="IPR044861">
    <property type="entry name" value="IPNS-like_FE2OG_OXY"/>
</dbReference>
<dbReference type="Pfam" id="PF14226">
    <property type="entry name" value="DIOX_N"/>
    <property type="match status" value="1"/>
</dbReference>
<dbReference type="AlphaFoldDB" id="A0AAV7HPC3"/>
<evidence type="ECO:0000256" key="4">
    <source>
        <dbReference type="ARBA" id="ARBA00023004"/>
    </source>
</evidence>
<evidence type="ECO:0000259" key="6">
    <source>
        <dbReference type="PROSITE" id="PS51471"/>
    </source>
</evidence>
<evidence type="ECO:0000313" key="7">
    <source>
        <dbReference type="EMBL" id="KAH0470801.1"/>
    </source>
</evidence>
<dbReference type="GO" id="GO:0046872">
    <property type="term" value="F:metal ion binding"/>
    <property type="evidence" value="ECO:0007669"/>
    <property type="project" value="UniProtKB-KW"/>
</dbReference>
<proteinExistence type="inferred from homology"/>
<gene>
    <name evidence="7" type="ORF">IEQ34_000524</name>
</gene>
<evidence type="ECO:0000256" key="2">
    <source>
        <dbReference type="ARBA" id="ARBA00022723"/>
    </source>
</evidence>
<keyword evidence="8" id="KW-1185">Reference proteome</keyword>
<evidence type="ECO:0000256" key="5">
    <source>
        <dbReference type="RuleBase" id="RU003682"/>
    </source>
</evidence>
<comment type="similarity">
    <text evidence="1 5">Belongs to the iron/ascorbate-dependent oxidoreductase family.</text>
</comment>
<evidence type="ECO:0000256" key="1">
    <source>
        <dbReference type="ARBA" id="ARBA00008056"/>
    </source>
</evidence>
<organism evidence="7 8">
    <name type="scientific">Dendrobium chrysotoxum</name>
    <name type="common">Orchid</name>
    <dbReference type="NCBI Taxonomy" id="161865"/>
    <lineage>
        <taxon>Eukaryota</taxon>
        <taxon>Viridiplantae</taxon>
        <taxon>Streptophyta</taxon>
        <taxon>Embryophyta</taxon>
        <taxon>Tracheophyta</taxon>
        <taxon>Spermatophyta</taxon>
        <taxon>Magnoliopsida</taxon>
        <taxon>Liliopsida</taxon>
        <taxon>Asparagales</taxon>
        <taxon>Orchidaceae</taxon>
        <taxon>Epidendroideae</taxon>
        <taxon>Malaxideae</taxon>
        <taxon>Dendrobiinae</taxon>
        <taxon>Dendrobium</taxon>
    </lineage>
</organism>
<accession>A0AAV7HPC3</accession>
<reference evidence="7 8" key="1">
    <citation type="journal article" date="2021" name="Hortic Res">
        <title>Chromosome-scale assembly of the Dendrobium chrysotoxum genome enhances the understanding of orchid evolution.</title>
        <authorList>
            <person name="Zhang Y."/>
            <person name="Zhang G.Q."/>
            <person name="Zhang D."/>
            <person name="Liu X.D."/>
            <person name="Xu X.Y."/>
            <person name="Sun W.H."/>
            <person name="Yu X."/>
            <person name="Zhu X."/>
            <person name="Wang Z.W."/>
            <person name="Zhao X."/>
            <person name="Zhong W.Y."/>
            <person name="Chen H."/>
            <person name="Yin W.L."/>
            <person name="Huang T."/>
            <person name="Niu S.C."/>
            <person name="Liu Z.J."/>
        </authorList>
    </citation>
    <scope>NUCLEOTIDE SEQUENCE [LARGE SCALE GENOMIC DNA]</scope>
    <source>
        <strain evidence="7">Lindl</strain>
    </source>
</reference>
<comment type="caution">
    <text evidence="7">The sequence shown here is derived from an EMBL/GenBank/DDBJ whole genome shotgun (WGS) entry which is preliminary data.</text>
</comment>
<dbReference type="InterPro" id="IPR027443">
    <property type="entry name" value="IPNS-like_sf"/>
</dbReference>
<dbReference type="InterPro" id="IPR026992">
    <property type="entry name" value="DIOX_N"/>
</dbReference>
<dbReference type="InterPro" id="IPR050295">
    <property type="entry name" value="Plant_2OG-oxidoreductases"/>
</dbReference>
<protein>
    <recommendedName>
        <fullName evidence="6">Fe2OG dioxygenase domain-containing protein</fullName>
    </recommendedName>
</protein>
<dbReference type="InterPro" id="IPR005123">
    <property type="entry name" value="Oxoglu/Fe-dep_dioxygenase_dom"/>
</dbReference>
<feature type="domain" description="Fe2OG dioxygenase" evidence="6">
    <location>
        <begin position="212"/>
        <end position="312"/>
    </location>
</feature>
<dbReference type="SUPFAM" id="SSF51197">
    <property type="entry name" value="Clavaminate synthase-like"/>
    <property type="match status" value="1"/>
</dbReference>
<keyword evidence="4 5" id="KW-0408">Iron</keyword>
<keyword evidence="3 5" id="KW-0560">Oxidoreductase</keyword>
<keyword evidence="2 5" id="KW-0479">Metal-binding</keyword>
<dbReference type="Proteomes" id="UP000775213">
    <property type="component" value="Unassembled WGS sequence"/>
</dbReference>
<dbReference type="EMBL" id="JAGFBR010000001">
    <property type="protein sequence ID" value="KAH0470801.1"/>
    <property type="molecule type" value="Genomic_DNA"/>
</dbReference>
<dbReference type="PRINTS" id="PR00682">
    <property type="entry name" value="IPNSYNTHASE"/>
</dbReference>
<dbReference type="Gene3D" id="2.60.120.330">
    <property type="entry name" value="B-lactam Antibiotic, Isopenicillin N Synthase, Chain"/>
    <property type="match status" value="1"/>
</dbReference>
<evidence type="ECO:0000256" key="3">
    <source>
        <dbReference type="ARBA" id="ARBA00023002"/>
    </source>
</evidence>
<name>A0AAV7HPC3_DENCH</name>
<sequence length="362" mass="40895">MSCMTQEWLDPIVRVQTLSESGLNFIPHNYIKPVVDRPDSNNAFDEITHSSNLPVIDIGCLVNGSIKSSKTTMLAISNACKEWGFFQVVNHGVNSELIRKMKDMWREFFHLPMEEKATYANLPTTFEGYGSRLGVKRDAILDWGDYFFLQLFPESVRSHDKWPKVPTPLLSAITEEYSKALMNLCKLLTQVLSLNLGLDKSFIWKAFGEEEIGSGMRVNYYPKCPQPGLTLGLSAHSDPGGLTVLMPDYRVKGLQVRKNDQWITVKPVADAFIVNVGDQIQVLSNAIYKSVEHRVTVNSAEERLSVAFFYNPRGDLPIGPAQELVNPVRPPLYKPVTFNEYRLYMRKEGPSGKSQIETLKAE</sequence>
<evidence type="ECO:0000313" key="8">
    <source>
        <dbReference type="Proteomes" id="UP000775213"/>
    </source>
</evidence>